<dbReference type="InterPro" id="IPR003653">
    <property type="entry name" value="Peptidase_C48_C"/>
</dbReference>
<dbReference type="GO" id="GO:0006508">
    <property type="term" value="P:proteolysis"/>
    <property type="evidence" value="ECO:0007669"/>
    <property type="project" value="UniProtKB-KW"/>
</dbReference>
<evidence type="ECO:0000259" key="6">
    <source>
        <dbReference type="Pfam" id="PF26133"/>
    </source>
</evidence>
<evidence type="ECO:0000256" key="3">
    <source>
        <dbReference type="ARBA" id="ARBA00022801"/>
    </source>
</evidence>
<keyword evidence="3" id="KW-0378">Hydrolase</keyword>
<dbReference type="SUPFAM" id="SSF54001">
    <property type="entry name" value="Cysteine proteinases"/>
    <property type="match status" value="1"/>
</dbReference>
<dbReference type="ExpressionAtlas" id="Q9XEQ2">
    <property type="expression patterns" value="baseline and differential"/>
</dbReference>
<dbReference type="PANTHER" id="PTHR33018">
    <property type="entry name" value="OS10G0338966 PROTEIN-RELATED"/>
    <property type="match status" value="1"/>
</dbReference>
<reference evidence="7" key="1">
    <citation type="submission" date="1998-12" db="EMBL/GenBank/DDBJ databases">
        <title>Retrotransposable elements of Sorghum bicolor.</title>
        <authorList>
            <person name="Llaca V."/>
            <person name="Lou A."/>
            <person name="Young S."/>
            <person name="Messing J."/>
        </authorList>
    </citation>
    <scope>NUCLEOTIDE SEQUENCE</scope>
</reference>
<feature type="compositionally biased region" description="Basic and acidic residues" evidence="4">
    <location>
        <begin position="228"/>
        <end position="241"/>
    </location>
</feature>
<dbReference type="InterPro" id="IPR058352">
    <property type="entry name" value="DUF8039"/>
</dbReference>
<feature type="region of interest" description="Disordered" evidence="4">
    <location>
        <begin position="28"/>
        <end position="89"/>
    </location>
</feature>
<feature type="compositionally biased region" description="Polar residues" evidence="4">
    <location>
        <begin position="36"/>
        <end position="78"/>
    </location>
</feature>
<name>Q9XEQ2_SORBI</name>
<keyword evidence="2" id="KW-0645">Protease</keyword>
<evidence type="ECO:0000256" key="4">
    <source>
        <dbReference type="SAM" id="MobiDB-lite"/>
    </source>
</evidence>
<feature type="compositionally biased region" description="Pro residues" evidence="4">
    <location>
        <begin position="592"/>
        <end position="621"/>
    </location>
</feature>
<dbReference type="PANTHER" id="PTHR33018:SF34">
    <property type="entry name" value="OS02G0472350 PROTEIN"/>
    <property type="match status" value="1"/>
</dbReference>
<dbReference type="AlphaFoldDB" id="Q9XEQ2"/>
<feature type="compositionally biased region" description="Basic and acidic residues" evidence="4">
    <location>
        <begin position="706"/>
        <end position="718"/>
    </location>
</feature>
<evidence type="ECO:0000259" key="5">
    <source>
        <dbReference type="Pfam" id="PF02902"/>
    </source>
</evidence>
<sequence length="1104" mass="125894">MADRPHDDPDYMKAAIQNIIDDGSQYFVDYHDIMQGNPTEQQEGNAPEQQEGNAPEQQLVVQQEENTSEPSGSTSTGRSIPPRGPKKPLEGRYVISEFEIATGRPLGEHANKYVSHCGYLVRDQIPISCREWREKRGAPEISFVSDRDKELVWKAVTDVFTFDTNDEELKVRIYDWTMKKMAVLFQNWKKSLYNKYVKKNETPDFNLKQYVKMRAFWDDFVQYKTSEEGEKRANRNKENASKKAYHHHMGSGGYKSVVPKWDRMEREMLARGVTPETIAKNWSERSKHWFYGHGGSVDPDTGALVWGQEISRAAERLVRAREAVQSGEFRPNREKDELTYALENPEHGGRTRGYGAVPWLQSFQADQDTYRSRQRKKDEEAERIRRLEAFVLQSQEHEKAREEWMQAEIQRQVQAALSQMTKGQGTSQPEVNVSPPGQLKSSCASTEVPTIQDDTKLHFPVDDVTEAFTTCELHVPDGNATKKVAIAVVNPIDRTGTPRIHNRPVPGGYASVSVDRVEKGCGNVPLDIEGGDGEKTLGEAEKTFICWRKRFIIIPQHRDSSNLSPILSPAHHSAAGGDNAGSPPTPAAAKPTLPPPPPRSPPPPPRSPSPPPRSPTPPPRSPTSKRSAPPPPPPAPPSPKSARSVPSPPKRGSKKRSAQEGPKSSVPPPKKAASAKRAKTPEKLPYEKSEEEVIATSKAEVQQFFDKIKEDRKKRLNPEKPYFYVKPSELRQKVADHQKKQREAQKKPALSDYERSLVKSSQPTKKRVGKGVPQLGEVSKPVPPLIVPNQYGSNEDLMPKKSLALSELDSLERYFGQSGLNMEEITAILGCQTFEKAEVVDQWRARYEPGRSLFDPKRLHELGTQMFAINKWCIEASKRGDNWISVRIRQHHYFRGDDLIYVQFEELHQLCHLDALDKSLVSCFCLHQMRELRMKNDNSIGFVDPYIVFKAPQAVWTADHETEVCTNLMRFFVNQKEKQKILFPFNFDFHWILMVIEIPKNRLIIFNSMRKPQENYQQMVNIIQRVWERFIDREHLSGCKAPLNIIHPQTEWLREKVLQPDRIKAIQESIAGFLRDQVINPNGEFHFNGNETLIPNNDDHLYRL</sequence>
<dbReference type="Gene3D" id="3.40.395.10">
    <property type="entry name" value="Adenoviral Proteinase, Chain A"/>
    <property type="match status" value="1"/>
</dbReference>
<dbReference type="EMBL" id="AF114171">
    <property type="protein sequence ID" value="AAD27567.1"/>
    <property type="molecule type" value="Genomic_DNA"/>
</dbReference>
<feature type="region of interest" description="Disordered" evidence="4">
    <location>
        <begin position="228"/>
        <end position="250"/>
    </location>
</feature>
<feature type="region of interest" description="Disordered" evidence="4">
    <location>
        <begin position="424"/>
        <end position="443"/>
    </location>
</feature>
<evidence type="ECO:0000256" key="2">
    <source>
        <dbReference type="ARBA" id="ARBA00022670"/>
    </source>
</evidence>
<feature type="compositionally biased region" description="Basic and acidic residues" evidence="4">
    <location>
        <begin position="679"/>
        <end position="688"/>
    </location>
</feature>
<dbReference type="Pfam" id="PF02902">
    <property type="entry name" value="Peptidase_C48"/>
    <property type="match status" value="1"/>
</dbReference>
<comment type="similarity">
    <text evidence="1">Belongs to the peptidase C48 family.</text>
</comment>
<feature type="compositionally biased region" description="Basic and acidic residues" evidence="4">
    <location>
        <begin position="728"/>
        <end position="746"/>
    </location>
</feature>
<dbReference type="Pfam" id="PF26133">
    <property type="entry name" value="DUF8039"/>
    <property type="match status" value="1"/>
</dbReference>
<feature type="domain" description="Ubiquitin-like protease family profile" evidence="5">
    <location>
        <begin position="936"/>
        <end position="1030"/>
    </location>
</feature>
<proteinExistence type="inferred from homology"/>
<organism evidence="7">
    <name type="scientific">Sorghum bicolor</name>
    <name type="common">Sorghum</name>
    <name type="synonym">Sorghum vulgare</name>
    <dbReference type="NCBI Taxonomy" id="4558"/>
    <lineage>
        <taxon>Eukaryota</taxon>
        <taxon>Viridiplantae</taxon>
        <taxon>Streptophyta</taxon>
        <taxon>Embryophyta</taxon>
        <taxon>Tracheophyta</taxon>
        <taxon>Spermatophyta</taxon>
        <taxon>Magnoliopsida</taxon>
        <taxon>Liliopsida</taxon>
        <taxon>Poales</taxon>
        <taxon>Poaceae</taxon>
        <taxon>PACMAD clade</taxon>
        <taxon>Panicoideae</taxon>
        <taxon>Andropogonodae</taxon>
        <taxon>Andropogoneae</taxon>
        <taxon>Sorghinae</taxon>
        <taxon>Sorghum</taxon>
    </lineage>
</organism>
<evidence type="ECO:0000256" key="1">
    <source>
        <dbReference type="ARBA" id="ARBA00005234"/>
    </source>
</evidence>
<accession>Q9XEQ2</accession>
<evidence type="ECO:0000313" key="7">
    <source>
        <dbReference type="EMBL" id="AAD27567.1"/>
    </source>
</evidence>
<feature type="compositionally biased region" description="Pro residues" evidence="4">
    <location>
        <begin position="628"/>
        <end position="639"/>
    </location>
</feature>
<protein>
    <submittedName>
        <fullName evidence="7">Uncharacterized protein</fullName>
    </submittedName>
</protein>
<feature type="domain" description="DUF8039" evidence="6">
    <location>
        <begin position="460"/>
        <end position="554"/>
    </location>
</feature>
<dbReference type="GO" id="GO:0008234">
    <property type="term" value="F:cysteine-type peptidase activity"/>
    <property type="evidence" value="ECO:0007669"/>
    <property type="project" value="InterPro"/>
</dbReference>
<feature type="region of interest" description="Disordered" evidence="4">
    <location>
        <begin position="563"/>
        <end position="774"/>
    </location>
</feature>
<dbReference type="InterPro" id="IPR038765">
    <property type="entry name" value="Papain-like_cys_pep_sf"/>
</dbReference>